<feature type="domain" description="Phage shock protein PspC N-terminal" evidence="7">
    <location>
        <begin position="3"/>
        <end position="59"/>
    </location>
</feature>
<keyword evidence="5 6" id="KW-0472">Membrane</keyword>
<keyword evidence="2" id="KW-1003">Cell membrane</keyword>
<dbReference type="PANTHER" id="PTHR33885">
    <property type="entry name" value="PHAGE SHOCK PROTEIN C"/>
    <property type="match status" value="1"/>
</dbReference>
<sequence length="66" mass="7357">MNKLRRSITDKWFTGLCGGLAAFLGINATVIRILMVIAAFCSFGTTLLAYFIASWIIPKDSYMSYL</sequence>
<evidence type="ECO:0000256" key="4">
    <source>
        <dbReference type="ARBA" id="ARBA00022989"/>
    </source>
</evidence>
<evidence type="ECO:0000313" key="8">
    <source>
        <dbReference type="EMBL" id="UJF33584.1"/>
    </source>
</evidence>
<organism evidence="8 9">
    <name type="scientific">Paenibacillus hexagrammi</name>
    <dbReference type="NCBI Taxonomy" id="2908839"/>
    <lineage>
        <taxon>Bacteria</taxon>
        <taxon>Bacillati</taxon>
        <taxon>Bacillota</taxon>
        <taxon>Bacilli</taxon>
        <taxon>Bacillales</taxon>
        <taxon>Paenibacillaceae</taxon>
        <taxon>Paenibacillus</taxon>
    </lineage>
</organism>
<proteinExistence type="predicted"/>
<gene>
    <name evidence="8" type="ORF">L0M14_29520</name>
</gene>
<keyword evidence="4 6" id="KW-1133">Transmembrane helix</keyword>
<evidence type="ECO:0000259" key="7">
    <source>
        <dbReference type="Pfam" id="PF04024"/>
    </source>
</evidence>
<feature type="transmembrane region" description="Helical" evidence="6">
    <location>
        <begin position="12"/>
        <end position="31"/>
    </location>
</feature>
<evidence type="ECO:0000256" key="3">
    <source>
        <dbReference type="ARBA" id="ARBA00022692"/>
    </source>
</evidence>
<evidence type="ECO:0000313" key="9">
    <source>
        <dbReference type="Proteomes" id="UP001649230"/>
    </source>
</evidence>
<dbReference type="RefSeq" id="WP_235119957.1">
    <property type="nucleotide sequence ID" value="NZ_CP090978.1"/>
</dbReference>
<dbReference type="EMBL" id="CP090978">
    <property type="protein sequence ID" value="UJF33584.1"/>
    <property type="molecule type" value="Genomic_DNA"/>
</dbReference>
<dbReference type="Proteomes" id="UP001649230">
    <property type="component" value="Chromosome"/>
</dbReference>
<dbReference type="InterPro" id="IPR007168">
    <property type="entry name" value="Phageshock_PspC_N"/>
</dbReference>
<feature type="transmembrane region" description="Helical" evidence="6">
    <location>
        <begin position="37"/>
        <end position="57"/>
    </location>
</feature>
<dbReference type="InterPro" id="IPR052027">
    <property type="entry name" value="PspC"/>
</dbReference>
<protein>
    <submittedName>
        <fullName evidence="8">PspC domain-containing protein</fullName>
    </submittedName>
</protein>
<evidence type="ECO:0000256" key="6">
    <source>
        <dbReference type="SAM" id="Phobius"/>
    </source>
</evidence>
<keyword evidence="3 6" id="KW-0812">Transmembrane</keyword>
<comment type="subcellular location">
    <subcellularLocation>
        <location evidence="1">Cell membrane</location>
        <topology evidence="1">Single-pass membrane protein</topology>
    </subcellularLocation>
</comment>
<evidence type="ECO:0000256" key="1">
    <source>
        <dbReference type="ARBA" id="ARBA00004162"/>
    </source>
</evidence>
<evidence type="ECO:0000256" key="2">
    <source>
        <dbReference type="ARBA" id="ARBA00022475"/>
    </source>
</evidence>
<name>A0ABY3SHT2_9BACL</name>
<accession>A0ABY3SHT2</accession>
<keyword evidence="9" id="KW-1185">Reference proteome</keyword>
<reference evidence="8 9" key="1">
    <citation type="journal article" date="2024" name="Int. J. Syst. Evol. Microbiol.">
        <title>Paenibacillus hexagrammi sp. nov., a novel bacterium isolated from the gut content of Hexagrammos agrammus.</title>
        <authorList>
            <person name="Jung H.K."/>
            <person name="Kim D.G."/>
            <person name="Zin H."/>
            <person name="Park J."/>
            <person name="Jung H."/>
            <person name="Kim Y.O."/>
            <person name="Kong H.J."/>
            <person name="Kim J.W."/>
            <person name="Kim Y.S."/>
        </authorList>
    </citation>
    <scope>NUCLEOTIDE SEQUENCE [LARGE SCALE GENOMIC DNA]</scope>
    <source>
        <strain evidence="8 9">YPD9-1</strain>
    </source>
</reference>
<evidence type="ECO:0000256" key="5">
    <source>
        <dbReference type="ARBA" id="ARBA00023136"/>
    </source>
</evidence>
<dbReference type="PANTHER" id="PTHR33885:SF3">
    <property type="entry name" value="PHAGE SHOCK PROTEIN C"/>
    <property type="match status" value="1"/>
</dbReference>
<dbReference type="Pfam" id="PF04024">
    <property type="entry name" value="PspC"/>
    <property type="match status" value="1"/>
</dbReference>